<organism evidence="1 2">
    <name type="scientific">Vibrio pectenicida</name>
    <dbReference type="NCBI Taxonomy" id="62763"/>
    <lineage>
        <taxon>Bacteria</taxon>
        <taxon>Pseudomonadati</taxon>
        <taxon>Pseudomonadota</taxon>
        <taxon>Gammaproteobacteria</taxon>
        <taxon>Vibrionales</taxon>
        <taxon>Vibrionaceae</taxon>
        <taxon>Vibrio</taxon>
    </lineage>
</organism>
<evidence type="ECO:0000313" key="1">
    <source>
        <dbReference type="EMBL" id="NOH71974.1"/>
    </source>
</evidence>
<comment type="caution">
    <text evidence="1">The sequence shown here is derived from an EMBL/GenBank/DDBJ whole genome shotgun (WGS) entry which is preliminary data.</text>
</comment>
<proteinExistence type="predicted"/>
<evidence type="ECO:0000313" key="2">
    <source>
        <dbReference type="Proteomes" id="UP000565719"/>
    </source>
</evidence>
<name>A0A7Y4EEP7_9VIBR</name>
<protein>
    <submittedName>
        <fullName evidence="1">Uncharacterized protein</fullName>
    </submittedName>
</protein>
<dbReference type="AlphaFoldDB" id="A0A7Y4EEP7"/>
<dbReference type="EMBL" id="VTXC01000028">
    <property type="protein sequence ID" value="NOH71974.1"/>
    <property type="molecule type" value="Genomic_DNA"/>
</dbReference>
<reference evidence="1 2" key="1">
    <citation type="submission" date="2019-09" db="EMBL/GenBank/DDBJ databases">
        <title>Draft genome sequencing and comparative genomics of hatchery-associated Vibrios.</title>
        <authorList>
            <person name="Kehlet-Delgado H."/>
            <person name="Mueller R.S."/>
        </authorList>
    </citation>
    <scope>NUCLEOTIDE SEQUENCE [LARGE SCALE GENOMIC DNA]</scope>
    <source>
        <strain evidence="1 2">99-46-Y</strain>
    </source>
</reference>
<gene>
    <name evidence="1" type="ORF">F0225_11590</name>
</gene>
<dbReference type="RefSeq" id="WP_171361213.1">
    <property type="nucleotide sequence ID" value="NZ_VTXC01000028.1"/>
</dbReference>
<dbReference type="Proteomes" id="UP000565719">
    <property type="component" value="Unassembled WGS sequence"/>
</dbReference>
<sequence length="141" mass="16204">MPKKLRMQQTLILFALVATGYGLIKLLCPNHQHCYGDNLWHADFDGARLLIDANQSDVIVFKQAPEHKFKTSYKRHSVNLDGRHAFTFSKQQLFGEYSSYQGIKDSILSIRFVDLYNSRGNCLVTLQVNDKLSVLELKRVN</sequence>
<accession>A0A7Y4EEP7</accession>